<feature type="region of interest" description="Disordered" evidence="1">
    <location>
        <begin position="1"/>
        <end position="163"/>
    </location>
</feature>
<gene>
    <name evidence="2" type="ORF">FOIG_05110</name>
</gene>
<dbReference type="RefSeq" id="XP_031067131.1">
    <property type="nucleotide sequence ID" value="XM_031203552.1"/>
</dbReference>
<feature type="compositionally biased region" description="Basic residues" evidence="1">
    <location>
        <begin position="50"/>
        <end position="59"/>
    </location>
</feature>
<feature type="compositionally biased region" description="Low complexity" evidence="1">
    <location>
        <begin position="105"/>
        <end position="115"/>
    </location>
</feature>
<name>X0K8G7_FUSO5</name>
<dbReference type="GeneID" id="42030285"/>
<reference evidence="2" key="1">
    <citation type="submission" date="2011-11" db="EMBL/GenBank/DDBJ databases">
        <title>The Genome Sequence of Fusarium oxysporum II5.</title>
        <authorList>
            <consortium name="The Broad Institute Genome Sequencing Platform"/>
            <person name="Ma L.-J."/>
            <person name="Gale L.R."/>
            <person name="Schwartz D.C."/>
            <person name="Zhou S."/>
            <person name="Corby-Kistler H."/>
            <person name="Young S.K."/>
            <person name="Zeng Q."/>
            <person name="Gargeya S."/>
            <person name="Fitzgerald M."/>
            <person name="Haas B."/>
            <person name="Abouelleil A."/>
            <person name="Alvarado L."/>
            <person name="Arachchi H.M."/>
            <person name="Berlin A."/>
            <person name="Brown A."/>
            <person name="Chapman S.B."/>
            <person name="Chen Z."/>
            <person name="Dunbar C."/>
            <person name="Freedman E."/>
            <person name="Gearin G."/>
            <person name="Goldberg J."/>
            <person name="Griggs A."/>
            <person name="Gujja S."/>
            <person name="Heiman D."/>
            <person name="Howarth C."/>
            <person name="Larson L."/>
            <person name="Lui A."/>
            <person name="MacDonald P.J.P."/>
            <person name="Montmayeur A."/>
            <person name="Murphy C."/>
            <person name="Neiman D."/>
            <person name="Pearson M."/>
            <person name="Priest M."/>
            <person name="Roberts A."/>
            <person name="Saif S."/>
            <person name="Shea T."/>
            <person name="Shenoy N."/>
            <person name="Sisk P."/>
            <person name="Stolte C."/>
            <person name="Sykes S."/>
            <person name="Wortman J."/>
            <person name="Nusbaum C."/>
            <person name="Birren B."/>
        </authorList>
    </citation>
    <scope>NUCLEOTIDE SEQUENCE [LARGE SCALE GENOMIC DNA]</scope>
    <source>
        <strain evidence="2">54006</strain>
    </source>
</reference>
<evidence type="ECO:0000256" key="1">
    <source>
        <dbReference type="SAM" id="MobiDB-lite"/>
    </source>
</evidence>
<dbReference type="Proteomes" id="UP000030685">
    <property type="component" value="Unassembled WGS sequence"/>
</dbReference>
<proteinExistence type="predicted"/>
<accession>X0K8G7</accession>
<dbReference type="VEuPathDB" id="FungiDB:FOIG_05110"/>
<dbReference type="AlphaFoldDB" id="X0K8G7"/>
<reference evidence="2" key="2">
    <citation type="submission" date="2012-05" db="EMBL/GenBank/DDBJ databases">
        <title>The Genome Annotation of Fusarium oxysporum II5.</title>
        <authorList>
            <consortium name="The Broad Institute Genomics Platform"/>
            <person name="Ma L.-J."/>
            <person name="Corby-Kistler H."/>
            <person name="Broz K."/>
            <person name="Gale L.R."/>
            <person name="Jonkers W."/>
            <person name="O'Donnell K."/>
            <person name="Ploetz R."/>
            <person name="Steinberg C."/>
            <person name="Schwartz D.C."/>
            <person name="VanEtten H."/>
            <person name="Zhou S."/>
            <person name="Young S.K."/>
            <person name="Zeng Q."/>
            <person name="Gargeya S."/>
            <person name="Fitzgerald M."/>
            <person name="Abouelleil A."/>
            <person name="Alvarado L."/>
            <person name="Chapman S.B."/>
            <person name="Gainer-Dewar J."/>
            <person name="Goldberg J."/>
            <person name="Griggs A."/>
            <person name="Gujja S."/>
            <person name="Hansen M."/>
            <person name="Howarth C."/>
            <person name="Imamovic A."/>
            <person name="Ireland A."/>
            <person name="Larimer J."/>
            <person name="McCowan C."/>
            <person name="Murphy C."/>
            <person name="Pearson M."/>
            <person name="Poon T.W."/>
            <person name="Priest M."/>
            <person name="Roberts A."/>
            <person name="Saif S."/>
            <person name="Shea T."/>
            <person name="Sykes S."/>
            <person name="Wortman J."/>
            <person name="Nusbaum C."/>
            <person name="Birren B."/>
        </authorList>
    </citation>
    <scope>NUCLEOTIDE SEQUENCE</scope>
    <source>
        <strain evidence="2">54006</strain>
    </source>
</reference>
<feature type="compositionally biased region" description="Basic and acidic residues" evidence="1">
    <location>
        <begin position="87"/>
        <end position="99"/>
    </location>
</feature>
<sequence>MVTTLHPRQMGKLSLRGPTNEDVVAVEPSAKKSKNNDDVAVVINEDGNSLKRRLRPRKPKTTEAEPIATKAGPAKKKPRAAQSRKSKTVEATKTKETAVKKKIKIVSSSTSNTTSDQDVESATSKGNSSSAKEPRVKGESSDDVQIIKSQRKVITIDSTDESS</sequence>
<dbReference type="HOGENOM" id="CLU_143620_0_0_1"/>
<evidence type="ECO:0000313" key="2">
    <source>
        <dbReference type="EMBL" id="EXM05042.1"/>
    </source>
</evidence>
<organism evidence="2">
    <name type="scientific">Fusarium odoratissimum (strain NRRL 54006)</name>
    <dbReference type="NCBI Taxonomy" id="1089451"/>
    <lineage>
        <taxon>Eukaryota</taxon>
        <taxon>Fungi</taxon>
        <taxon>Dikarya</taxon>
        <taxon>Ascomycota</taxon>
        <taxon>Pezizomycotina</taxon>
        <taxon>Sordariomycetes</taxon>
        <taxon>Hypocreomycetidae</taxon>
        <taxon>Hypocreales</taxon>
        <taxon>Nectriaceae</taxon>
        <taxon>Fusarium</taxon>
        <taxon>Fusarium oxysporum species complex</taxon>
        <taxon>Fusarium oxysporum f. sp. cubense (strain race 4)</taxon>
    </lineage>
</organism>
<protein>
    <submittedName>
        <fullName evidence="2">Uncharacterized protein</fullName>
    </submittedName>
</protein>
<feature type="compositionally biased region" description="Basic residues" evidence="1">
    <location>
        <begin position="73"/>
        <end position="86"/>
    </location>
</feature>
<dbReference type="EMBL" id="JH658277">
    <property type="protein sequence ID" value="EXM05042.1"/>
    <property type="molecule type" value="Genomic_DNA"/>
</dbReference>
<feature type="compositionally biased region" description="Polar residues" evidence="1">
    <location>
        <begin position="120"/>
        <end position="131"/>
    </location>
</feature>